<dbReference type="EMBL" id="MK500466">
    <property type="protein sequence ID" value="QBK90140.1"/>
    <property type="molecule type" value="Genomic_DNA"/>
</dbReference>
<evidence type="ECO:0008006" key="3">
    <source>
        <dbReference type="Google" id="ProtNLM"/>
    </source>
</evidence>
<evidence type="ECO:0000313" key="2">
    <source>
        <dbReference type="EMBL" id="QBK90140.1"/>
    </source>
</evidence>
<gene>
    <name evidence="2" type="ORF">LCPAC102_00500</name>
</gene>
<protein>
    <recommendedName>
        <fullName evidence="3">Ankyrin repeat protein</fullName>
    </recommendedName>
</protein>
<organism evidence="2">
    <name type="scientific">Pithovirus LCPAC102</name>
    <dbReference type="NCBI Taxonomy" id="2506587"/>
    <lineage>
        <taxon>Viruses</taxon>
        <taxon>Pithoviruses</taxon>
    </lineage>
</organism>
<evidence type="ECO:0000256" key="1">
    <source>
        <dbReference type="SAM" id="MobiDB-lite"/>
    </source>
</evidence>
<accession>A0A481Z661</accession>
<sequence length="575" mass="68601">MYNITLKSDNNEDVTYNFISRSFPRESLMTILQSMQNEYASQDELVETITITNDEFNKVKDIFISNGKYTKDQIELYTKYKLNPYSYILAIKYEDYIRDKMYNIEYIDHPMNTYKYYDLIKLDKKIIKKINHNRRYNYKNIKNSSNILFKPNNEYNTDINMMKSINIQINKIKYIFVEKYKNNILVAGGYVYSMLYNTYSPDIDIFIHSCDYITAEKIIKSIFINIAKIMKMNIYIIRTKNAITLKCNIYNIEFQIILRLYGSPSEILHGFDVDSCCLGCDGNDIWMTKKAYYALTHGYNTVDFNRLSPSYESRLCKYGSRNMSIRIPKFHINKINLLELTKFTNEWGKYKNKYIRLNGIDKLLILNHKWIESNRYNKSMSFINKINEETSDYNDPKCNYIFKVGNIFKYLLIYYDKNPTKARYGKYIDLIKKYNTTWNDKYGNLNVKLNGLKYTKHFYFLKLSCSYKNIKNALNFILHIPNNVYTLFSCIKKWQFTKDVEFKITNPGEQMTNTFHSIVLDDNTTWYTGKFYDSIKYMNEYDSDNNSDNDSDNDNDNDSDNDNDILKIKKYVITK</sequence>
<name>A0A481Z661_9VIRU</name>
<reference evidence="2" key="1">
    <citation type="journal article" date="2019" name="MBio">
        <title>Virus Genomes from Deep Sea Sediments Expand the Ocean Megavirome and Support Independent Origins of Viral Gigantism.</title>
        <authorList>
            <person name="Backstrom D."/>
            <person name="Yutin N."/>
            <person name="Jorgensen S.L."/>
            <person name="Dharamshi J."/>
            <person name="Homa F."/>
            <person name="Zaremba-Niedwiedzka K."/>
            <person name="Spang A."/>
            <person name="Wolf Y.I."/>
            <person name="Koonin E.V."/>
            <person name="Ettema T.J."/>
        </authorList>
    </citation>
    <scope>NUCLEOTIDE SEQUENCE</scope>
</reference>
<feature type="region of interest" description="Disordered" evidence="1">
    <location>
        <begin position="543"/>
        <end position="563"/>
    </location>
</feature>
<proteinExistence type="predicted"/>